<reference evidence="1" key="2">
    <citation type="journal article" date="2022" name="Res Sq">
        <title>Comparative Genomics Reveals Insights into the Divergent Evolution of Astigmatic Mites and Household Pest Adaptations.</title>
        <authorList>
            <person name="Xiong Q."/>
            <person name="Wan A.T.-Y."/>
            <person name="Liu X.-Y."/>
            <person name="Fung C.S.-H."/>
            <person name="Xiao X."/>
            <person name="Malainual N."/>
            <person name="Hou J."/>
            <person name="Wang L."/>
            <person name="Wang M."/>
            <person name="Yang K."/>
            <person name="Cui Y."/>
            <person name="Leung E."/>
            <person name="Nong W."/>
            <person name="Shin S.-K."/>
            <person name="Au S."/>
            <person name="Jeong K.Y."/>
            <person name="Chew F.T."/>
            <person name="Hui J."/>
            <person name="Leung T.F."/>
            <person name="Tungtrongchitr A."/>
            <person name="Zhong N."/>
            <person name="Liu Z."/>
            <person name="Tsui S."/>
        </authorList>
    </citation>
    <scope>NUCLEOTIDE SEQUENCE</scope>
    <source>
        <strain evidence="1">Derf</strain>
        <tissue evidence="1">Whole organism</tissue>
    </source>
</reference>
<sequence>MNDPSIDDVILITSKICNFFNLPQPDKQQRNLLPVAANDIVWPVERFSTGRAKSERPAITRP</sequence>
<reference evidence="1" key="1">
    <citation type="submission" date="2013-05" db="EMBL/GenBank/DDBJ databases">
        <authorList>
            <person name="Yim A.K.Y."/>
            <person name="Chan T.F."/>
            <person name="Ji K.M."/>
            <person name="Liu X.Y."/>
            <person name="Zhou J.W."/>
            <person name="Li R.Q."/>
            <person name="Yang K.Y."/>
            <person name="Li J."/>
            <person name="Li M."/>
            <person name="Law P.T.W."/>
            <person name="Wu Y.L."/>
            <person name="Cai Z.L."/>
            <person name="Qin H."/>
            <person name="Bao Y."/>
            <person name="Leung R.K.K."/>
            <person name="Ng P.K.S."/>
            <person name="Zou J."/>
            <person name="Zhong X.J."/>
            <person name="Ran P.X."/>
            <person name="Zhong N.S."/>
            <person name="Liu Z.G."/>
            <person name="Tsui S.K.W."/>
        </authorList>
    </citation>
    <scope>NUCLEOTIDE SEQUENCE</scope>
    <source>
        <strain evidence="1">Derf</strain>
        <tissue evidence="1">Whole organism</tissue>
    </source>
</reference>
<dbReference type="EMBL" id="ASGP02000006">
    <property type="protein sequence ID" value="KAH9502027.1"/>
    <property type="molecule type" value="Genomic_DNA"/>
</dbReference>
<dbReference type="AlphaFoldDB" id="A0A922HU84"/>
<organism evidence="1 2">
    <name type="scientific">Dermatophagoides farinae</name>
    <name type="common">American house dust mite</name>
    <dbReference type="NCBI Taxonomy" id="6954"/>
    <lineage>
        <taxon>Eukaryota</taxon>
        <taxon>Metazoa</taxon>
        <taxon>Ecdysozoa</taxon>
        <taxon>Arthropoda</taxon>
        <taxon>Chelicerata</taxon>
        <taxon>Arachnida</taxon>
        <taxon>Acari</taxon>
        <taxon>Acariformes</taxon>
        <taxon>Sarcoptiformes</taxon>
        <taxon>Astigmata</taxon>
        <taxon>Psoroptidia</taxon>
        <taxon>Analgoidea</taxon>
        <taxon>Pyroglyphidae</taxon>
        <taxon>Dermatophagoidinae</taxon>
        <taxon>Dermatophagoides</taxon>
    </lineage>
</organism>
<evidence type="ECO:0000313" key="1">
    <source>
        <dbReference type="EMBL" id="KAH9502027.1"/>
    </source>
</evidence>
<proteinExistence type="predicted"/>
<protein>
    <submittedName>
        <fullName evidence="1">Uncharacterized protein</fullName>
    </submittedName>
</protein>
<dbReference type="Proteomes" id="UP000790347">
    <property type="component" value="Unassembled WGS sequence"/>
</dbReference>
<comment type="caution">
    <text evidence="1">The sequence shown here is derived from an EMBL/GenBank/DDBJ whole genome shotgun (WGS) entry which is preliminary data.</text>
</comment>
<accession>A0A922HU84</accession>
<evidence type="ECO:0000313" key="2">
    <source>
        <dbReference type="Proteomes" id="UP000790347"/>
    </source>
</evidence>
<name>A0A922HU84_DERFA</name>
<keyword evidence="2" id="KW-1185">Reference proteome</keyword>
<gene>
    <name evidence="1" type="ORF">DERF_012828</name>
</gene>